<accession>A0AAN9PSX5</accession>
<organism evidence="1 2">
    <name type="scientific">Clitoria ternatea</name>
    <name type="common">Butterfly pea</name>
    <dbReference type="NCBI Taxonomy" id="43366"/>
    <lineage>
        <taxon>Eukaryota</taxon>
        <taxon>Viridiplantae</taxon>
        <taxon>Streptophyta</taxon>
        <taxon>Embryophyta</taxon>
        <taxon>Tracheophyta</taxon>
        <taxon>Spermatophyta</taxon>
        <taxon>Magnoliopsida</taxon>
        <taxon>eudicotyledons</taxon>
        <taxon>Gunneridae</taxon>
        <taxon>Pentapetalae</taxon>
        <taxon>rosids</taxon>
        <taxon>fabids</taxon>
        <taxon>Fabales</taxon>
        <taxon>Fabaceae</taxon>
        <taxon>Papilionoideae</taxon>
        <taxon>50 kb inversion clade</taxon>
        <taxon>NPAAA clade</taxon>
        <taxon>indigoferoid/millettioid clade</taxon>
        <taxon>Phaseoleae</taxon>
        <taxon>Clitoria</taxon>
    </lineage>
</organism>
<evidence type="ECO:0000313" key="1">
    <source>
        <dbReference type="EMBL" id="KAK7308944.1"/>
    </source>
</evidence>
<proteinExistence type="predicted"/>
<evidence type="ECO:0000313" key="2">
    <source>
        <dbReference type="Proteomes" id="UP001359559"/>
    </source>
</evidence>
<name>A0AAN9PSX5_CLITE</name>
<comment type="caution">
    <text evidence="1">The sequence shown here is derived from an EMBL/GenBank/DDBJ whole genome shotgun (WGS) entry which is preliminary data.</text>
</comment>
<dbReference type="AlphaFoldDB" id="A0AAN9PSX5"/>
<dbReference type="Proteomes" id="UP001359559">
    <property type="component" value="Unassembled WGS sequence"/>
</dbReference>
<sequence>MSSMSCVLHHKPLNHRTITTTASGAEDVITQLLVAITSQSRHMSTINHGMNLINVRQLHCGALSCFFRASKSCSFVTIFKGILHYLQSLVTLVSIAIAQWSCNDNKLHPGKLFLNGHAR</sequence>
<reference evidence="1 2" key="1">
    <citation type="submission" date="2024-01" db="EMBL/GenBank/DDBJ databases">
        <title>The genomes of 5 underutilized Papilionoideae crops provide insights into root nodulation and disease resistance.</title>
        <authorList>
            <person name="Yuan L."/>
        </authorList>
    </citation>
    <scope>NUCLEOTIDE SEQUENCE [LARGE SCALE GENOMIC DNA]</scope>
    <source>
        <strain evidence="1">LY-2023</strain>
        <tissue evidence="1">Leaf</tissue>
    </source>
</reference>
<keyword evidence="2" id="KW-1185">Reference proteome</keyword>
<dbReference type="EMBL" id="JAYKXN010000002">
    <property type="protein sequence ID" value="KAK7308944.1"/>
    <property type="molecule type" value="Genomic_DNA"/>
</dbReference>
<protein>
    <submittedName>
        <fullName evidence="1">Uncharacterized protein</fullName>
    </submittedName>
</protein>
<gene>
    <name evidence="1" type="ORF">RJT34_05296</name>
</gene>